<accession>A0A2K1QPI4</accession>
<organism evidence="1 2">
    <name type="scientific">Sphaceloma murrayae</name>
    <dbReference type="NCBI Taxonomy" id="2082308"/>
    <lineage>
        <taxon>Eukaryota</taxon>
        <taxon>Fungi</taxon>
        <taxon>Dikarya</taxon>
        <taxon>Ascomycota</taxon>
        <taxon>Pezizomycotina</taxon>
        <taxon>Dothideomycetes</taxon>
        <taxon>Dothideomycetidae</taxon>
        <taxon>Myriangiales</taxon>
        <taxon>Elsinoaceae</taxon>
        <taxon>Sphaceloma</taxon>
    </lineage>
</organism>
<evidence type="ECO:0000313" key="1">
    <source>
        <dbReference type="EMBL" id="PNS16783.1"/>
    </source>
</evidence>
<keyword evidence="2" id="KW-1185">Reference proteome</keyword>
<comment type="caution">
    <text evidence="1">The sequence shown here is derived from an EMBL/GenBank/DDBJ whole genome shotgun (WGS) entry which is preliminary data.</text>
</comment>
<dbReference type="Proteomes" id="UP000243797">
    <property type="component" value="Unassembled WGS sequence"/>
</dbReference>
<name>A0A2K1QPI4_9PEZI</name>
<gene>
    <name evidence="1" type="ORF">CAC42_4747</name>
</gene>
<protein>
    <submittedName>
        <fullName evidence="1">Uncharacterized protein</fullName>
    </submittedName>
</protein>
<reference evidence="1 2" key="1">
    <citation type="submission" date="2017-06" db="EMBL/GenBank/DDBJ databases">
        <title>Draft genome sequence of a variant of Elsinoe murrayae.</title>
        <authorList>
            <person name="Cheng Q."/>
        </authorList>
    </citation>
    <scope>NUCLEOTIDE SEQUENCE [LARGE SCALE GENOMIC DNA]</scope>
    <source>
        <strain evidence="1 2">CQ-2017a</strain>
    </source>
</reference>
<sequence length="255" mass="28426">MERHTSYRIAGINPNATKEIEQIKSVFEYGLEAYNSLSDAGKEGINKRYATDEEAFKLALHGDEVIARFIDPKAKVLRAEDRKLFIHEIKARALPPAARLTDKGVHIMSLFINKARYAIEQHELSDFLTDMADIVTKIEGSADAIANSLVEEYNMGVVFFPEFKRKATTPTGSEAICEKLAIASSKLNRLVDLKGPDEHEQDVGTVLGKLPHLPKLAACHAAWRVQFRAKINVTMTSLAASMVEMQDQVFNMSGY</sequence>
<dbReference type="AlphaFoldDB" id="A0A2K1QPI4"/>
<evidence type="ECO:0000313" key="2">
    <source>
        <dbReference type="Proteomes" id="UP000243797"/>
    </source>
</evidence>
<proteinExistence type="predicted"/>
<dbReference type="EMBL" id="NKHZ01000055">
    <property type="protein sequence ID" value="PNS16783.1"/>
    <property type="molecule type" value="Genomic_DNA"/>
</dbReference>
<dbReference type="InParanoid" id="A0A2K1QPI4"/>